<reference evidence="1" key="1">
    <citation type="submission" date="2019-02" db="EMBL/GenBank/DDBJ databases">
        <authorList>
            <person name="Lutz S."/>
            <person name="Schori C."/>
            <person name="Ahrens C.H."/>
            <person name="Gueguen E."/>
        </authorList>
    </citation>
    <scope>NUCLEOTIDE SEQUENCE</scope>
    <source>
        <strain evidence="1">Psy35</strain>
    </source>
</reference>
<dbReference type="Proteomes" id="UP001163644">
    <property type="component" value="Chromosome"/>
</dbReference>
<protein>
    <submittedName>
        <fullName evidence="1">Uncharacterized protein</fullName>
    </submittedName>
</protein>
<proteinExistence type="predicted"/>
<sequence length="83" mass="9982">MLWTSIRCSMPDNPKQADALRRQRIYRERQRAQGFKQNTLWIHIECEMEGRMAAREGKPFLPFLSRDPLSWSIGWMNETLRSR</sequence>
<dbReference type="EMBL" id="CP036495">
    <property type="protein sequence ID" value="UZA69255.1"/>
    <property type="molecule type" value="Genomic_DNA"/>
</dbReference>
<gene>
    <name evidence="1" type="ORF">EZZ81_13855</name>
</gene>
<evidence type="ECO:0000313" key="1">
    <source>
        <dbReference type="EMBL" id="UZA69255.1"/>
    </source>
</evidence>
<organism evidence="1 2">
    <name type="scientific">Pseudomonas viridiflava</name>
    <name type="common">Phytomonas viridiflava</name>
    <dbReference type="NCBI Taxonomy" id="33069"/>
    <lineage>
        <taxon>Bacteria</taxon>
        <taxon>Pseudomonadati</taxon>
        <taxon>Pseudomonadota</taxon>
        <taxon>Gammaproteobacteria</taxon>
        <taxon>Pseudomonadales</taxon>
        <taxon>Pseudomonadaceae</taxon>
        <taxon>Pseudomonas</taxon>
    </lineage>
</organism>
<dbReference type="AlphaFoldDB" id="A0AA46VYR0"/>
<accession>A0AA46VYR0</accession>
<name>A0AA46VYR0_PSEVI</name>
<evidence type="ECO:0000313" key="2">
    <source>
        <dbReference type="Proteomes" id="UP001163644"/>
    </source>
</evidence>